<name>A0ABP9Z1H1_9FUNG</name>
<dbReference type="Proteomes" id="UP001473302">
    <property type="component" value="Unassembled WGS sequence"/>
</dbReference>
<evidence type="ECO:0000313" key="2">
    <source>
        <dbReference type="Proteomes" id="UP001473302"/>
    </source>
</evidence>
<proteinExistence type="predicted"/>
<evidence type="ECO:0000313" key="1">
    <source>
        <dbReference type="EMBL" id="GAA5812938.1"/>
    </source>
</evidence>
<comment type="caution">
    <text evidence="1">The sequence shown here is derived from an EMBL/GenBank/DDBJ whole genome shotgun (WGS) entry which is preliminary data.</text>
</comment>
<gene>
    <name evidence="1" type="ORF">MFLAVUS_006399</name>
</gene>
<reference evidence="1 2" key="1">
    <citation type="submission" date="2024-04" db="EMBL/GenBank/DDBJ databases">
        <title>genome sequences of Mucor flavus KT1a and Helicostylum pulchrum KT1b strains isolated from the surface of a dry-aged beef.</title>
        <authorList>
            <person name="Toyotome T."/>
            <person name="Hosono M."/>
            <person name="Torimaru M."/>
            <person name="Fukuda K."/>
            <person name="Mikami N."/>
        </authorList>
    </citation>
    <scope>NUCLEOTIDE SEQUENCE [LARGE SCALE GENOMIC DNA]</scope>
    <source>
        <strain evidence="1 2">KT1a</strain>
    </source>
</reference>
<sequence length="101" mass="11626">MSITQKRKTPTSREEACDRYFYAIIDRVKTLLNPPTQAEQAYVFPTDLIDNNPILTASMLHILYSVGFVCEYPIIRAMMARKLLAWLLKERPDVIDGLLHA</sequence>
<accession>A0ABP9Z1H1</accession>
<organism evidence="1 2">
    <name type="scientific">Mucor flavus</name>
    <dbReference type="NCBI Taxonomy" id="439312"/>
    <lineage>
        <taxon>Eukaryota</taxon>
        <taxon>Fungi</taxon>
        <taxon>Fungi incertae sedis</taxon>
        <taxon>Mucoromycota</taxon>
        <taxon>Mucoromycotina</taxon>
        <taxon>Mucoromycetes</taxon>
        <taxon>Mucorales</taxon>
        <taxon>Mucorineae</taxon>
        <taxon>Mucoraceae</taxon>
        <taxon>Mucor</taxon>
    </lineage>
</organism>
<dbReference type="EMBL" id="BAABUK010000015">
    <property type="protein sequence ID" value="GAA5812938.1"/>
    <property type="molecule type" value="Genomic_DNA"/>
</dbReference>
<keyword evidence="2" id="KW-1185">Reference proteome</keyword>
<protein>
    <submittedName>
        <fullName evidence="1">Uncharacterized protein</fullName>
    </submittedName>
</protein>